<keyword evidence="1" id="KW-0812">Transmembrane</keyword>
<evidence type="ECO:0000256" key="1">
    <source>
        <dbReference type="SAM" id="Phobius"/>
    </source>
</evidence>
<name>A0A222E9W6_9RHOB</name>
<dbReference type="OrthoDB" id="8548427at2"/>
<keyword evidence="1" id="KW-0472">Membrane</keyword>
<reference evidence="2 3" key="1">
    <citation type="submission" date="2017-07" db="EMBL/GenBank/DDBJ databases">
        <title>Genome Sequence of Antarctobacter heliothermus Strain SMS3 Isolated from a culture of the Diatom Skeletonema marinoi.</title>
        <authorList>
            <person name="Topel M."/>
            <person name="Pinder M.I.M."/>
            <person name="Johansson O.N."/>
            <person name="Kourtchenko O."/>
            <person name="Godhe A."/>
            <person name="Clarke A.K."/>
        </authorList>
    </citation>
    <scope>NUCLEOTIDE SEQUENCE [LARGE SCALE GENOMIC DNA]</scope>
    <source>
        <strain evidence="2 3">SMS3</strain>
    </source>
</reference>
<keyword evidence="3" id="KW-1185">Reference proteome</keyword>
<dbReference type="EMBL" id="CP022540">
    <property type="protein sequence ID" value="ASP22828.1"/>
    <property type="molecule type" value="Genomic_DNA"/>
</dbReference>
<feature type="transmembrane region" description="Helical" evidence="1">
    <location>
        <begin position="206"/>
        <end position="225"/>
    </location>
</feature>
<dbReference type="KEGG" id="aht:ANTHELSMS3_04224"/>
<protein>
    <submittedName>
        <fullName evidence="2">Uncharacterized protein</fullName>
    </submittedName>
</protein>
<accession>A0A222E9W6</accession>
<keyword evidence="1" id="KW-1133">Transmembrane helix</keyword>
<proteinExistence type="predicted"/>
<dbReference type="Pfam" id="PF19069">
    <property type="entry name" value="DUF5765"/>
    <property type="match status" value="1"/>
</dbReference>
<feature type="transmembrane region" description="Helical" evidence="1">
    <location>
        <begin position="98"/>
        <end position="115"/>
    </location>
</feature>
<sequence length="236" mass="25184">MCWSETATFAMVGLGTAATVATWRRGDPAGIWGTLGYFTLMEGLQAWGYGVVDQCGTPANTTVTVLSYLHIALQPIVINLFCLALVGPGIVPRTRQRVLMLASLASLTLLARLIPADWLGTCLPGTPLCGAAFCTISGDWHIGWTMPLNNLFSLAHWVGGIGQYPDYLLASLVLPCLYGAWRFAVLNTLAGPLLASGLTSNPAEMPAIWCLLSIVLVLIGISPLIRRQVFPARATA</sequence>
<organism evidence="2 3">
    <name type="scientific">Antarctobacter heliothermus</name>
    <dbReference type="NCBI Taxonomy" id="74033"/>
    <lineage>
        <taxon>Bacteria</taxon>
        <taxon>Pseudomonadati</taxon>
        <taxon>Pseudomonadota</taxon>
        <taxon>Alphaproteobacteria</taxon>
        <taxon>Rhodobacterales</taxon>
        <taxon>Roseobacteraceae</taxon>
        <taxon>Antarctobacter</taxon>
    </lineage>
</organism>
<evidence type="ECO:0000313" key="2">
    <source>
        <dbReference type="EMBL" id="ASP22828.1"/>
    </source>
</evidence>
<feature type="transmembrane region" description="Helical" evidence="1">
    <location>
        <begin position="68"/>
        <end position="86"/>
    </location>
</feature>
<dbReference type="InterPro" id="IPR043912">
    <property type="entry name" value="DUF5765"/>
</dbReference>
<gene>
    <name evidence="2" type="ORF">ANTHELSMS3_04224</name>
</gene>
<dbReference type="AlphaFoldDB" id="A0A222E9W6"/>
<dbReference type="RefSeq" id="WP_094036535.1">
    <property type="nucleotide sequence ID" value="NZ_CP022540.1"/>
</dbReference>
<evidence type="ECO:0000313" key="3">
    <source>
        <dbReference type="Proteomes" id="UP000203589"/>
    </source>
</evidence>
<dbReference type="Proteomes" id="UP000203589">
    <property type="component" value="Chromosome"/>
</dbReference>